<dbReference type="PROSITE" id="PS00131">
    <property type="entry name" value="CARBOXYPEPT_SER_SER"/>
    <property type="match status" value="1"/>
</dbReference>
<dbReference type="PRINTS" id="PR00724">
    <property type="entry name" value="CRBOXYPTASEC"/>
</dbReference>
<evidence type="ECO:0000313" key="3">
    <source>
        <dbReference type="EMBL" id="CAD9337384.1"/>
    </source>
</evidence>
<name>A0A7S1ZG43_9STRA</name>
<dbReference type="EMBL" id="HBGN01023114">
    <property type="protein sequence ID" value="CAD9337384.1"/>
    <property type="molecule type" value="Transcribed_RNA"/>
</dbReference>
<dbReference type="InterPro" id="IPR029058">
    <property type="entry name" value="AB_hydrolase_fold"/>
</dbReference>
<dbReference type="PANTHER" id="PTHR11802">
    <property type="entry name" value="SERINE PROTEASE FAMILY S10 SERINE CARBOXYPEPTIDASE"/>
    <property type="match status" value="1"/>
</dbReference>
<dbReference type="PANTHER" id="PTHR11802:SF201">
    <property type="entry name" value="CARBOXYPEPTIDASE"/>
    <property type="match status" value="1"/>
</dbReference>
<dbReference type="Pfam" id="PF00450">
    <property type="entry name" value="Peptidase_S10"/>
    <property type="match status" value="1"/>
</dbReference>
<accession>A0A7S1ZG43</accession>
<dbReference type="GO" id="GO:0004185">
    <property type="term" value="F:serine-type carboxypeptidase activity"/>
    <property type="evidence" value="ECO:0007669"/>
    <property type="project" value="UniProtKB-UniRule"/>
</dbReference>
<dbReference type="Gene3D" id="3.40.50.1820">
    <property type="entry name" value="alpha/beta hydrolase"/>
    <property type="match status" value="1"/>
</dbReference>
<comment type="similarity">
    <text evidence="1 2">Belongs to the peptidase S10 family.</text>
</comment>
<reference evidence="3" key="1">
    <citation type="submission" date="2021-01" db="EMBL/GenBank/DDBJ databases">
        <authorList>
            <person name="Corre E."/>
            <person name="Pelletier E."/>
            <person name="Niang G."/>
            <person name="Scheremetjew M."/>
            <person name="Finn R."/>
            <person name="Kale V."/>
            <person name="Holt S."/>
            <person name="Cochrane G."/>
            <person name="Meng A."/>
            <person name="Brown T."/>
            <person name="Cohen L."/>
        </authorList>
    </citation>
    <scope>NUCLEOTIDE SEQUENCE</scope>
    <source>
        <strain evidence="3">Pop2</strain>
    </source>
</reference>
<dbReference type="EC" id="3.4.16.-" evidence="2"/>
<gene>
    <name evidence="3" type="ORF">DBRI1063_LOCUS14760</name>
</gene>
<dbReference type="AlphaFoldDB" id="A0A7S1ZG43"/>
<dbReference type="InterPro" id="IPR001563">
    <property type="entry name" value="Peptidase_S10"/>
</dbReference>
<dbReference type="SUPFAM" id="SSF53474">
    <property type="entry name" value="alpha/beta-Hydrolases"/>
    <property type="match status" value="1"/>
</dbReference>
<evidence type="ECO:0000256" key="1">
    <source>
        <dbReference type="ARBA" id="ARBA00009431"/>
    </source>
</evidence>
<organism evidence="3">
    <name type="scientific">Ditylum brightwellii</name>
    <dbReference type="NCBI Taxonomy" id="49249"/>
    <lineage>
        <taxon>Eukaryota</taxon>
        <taxon>Sar</taxon>
        <taxon>Stramenopiles</taxon>
        <taxon>Ochrophyta</taxon>
        <taxon>Bacillariophyta</taxon>
        <taxon>Mediophyceae</taxon>
        <taxon>Lithodesmiophycidae</taxon>
        <taxon>Lithodesmiales</taxon>
        <taxon>Lithodesmiaceae</taxon>
        <taxon>Ditylum</taxon>
    </lineage>
</organism>
<evidence type="ECO:0000256" key="2">
    <source>
        <dbReference type="RuleBase" id="RU361156"/>
    </source>
</evidence>
<dbReference type="InterPro" id="IPR018202">
    <property type="entry name" value="Ser_caboxypep_ser_AS"/>
</dbReference>
<dbReference type="PROSITE" id="PS00560">
    <property type="entry name" value="CARBOXYPEPT_SER_HIS"/>
    <property type="match status" value="1"/>
</dbReference>
<keyword evidence="2" id="KW-0121">Carboxypeptidase</keyword>
<keyword evidence="2" id="KW-0645">Protease</keyword>
<protein>
    <recommendedName>
        <fullName evidence="2">Carboxypeptidase</fullName>
        <ecNumber evidence="2">3.4.16.-</ecNumber>
    </recommendedName>
</protein>
<proteinExistence type="inferred from homology"/>
<dbReference type="InterPro" id="IPR033124">
    <property type="entry name" value="Ser_caboxypep_his_AS"/>
</dbReference>
<sequence length="442" mass="50060">MFLQFNPNIMCAFFVFPFPHKNNARDKGGPGCSGLLGLAAEHGPYILSHDGTLTPNPYSWNKAANMLYVEQPAGVGFSFFDDTDEESFYTSGDDMAAKDNWKLIKEFVKRFPERKANYFFISSESYGGHYMPQLAKHILRHNTDNTINFRGFIVGNPYVDPYSNYVTQMTAYYGHGLIAKPLFDAWYESCAFIEQYDPKICHGLERSMYQEMGPGINPYALDYPICTKEIYDDSHKTPATTTPSSQVMALLQHSQFGLGSSHESSNTDRFLAGPPFLPSQDKYNPCAEVHTLNYLNRQDVRDALHVQVDKEWTVCTRDINYSRQDSNTPQVDLYIDLLQYAKDNANTTLNMMIFSGDDDSICSTAGTQAWIYDLGVDHLPGSLWKAWTFNDQTAGYVTKFDLGEGVKSSFTFVTVHGAGHEVPSYRPAEALELFKRYLSNEW</sequence>
<dbReference type="GO" id="GO:0006508">
    <property type="term" value="P:proteolysis"/>
    <property type="evidence" value="ECO:0007669"/>
    <property type="project" value="UniProtKB-KW"/>
</dbReference>
<keyword evidence="2" id="KW-0378">Hydrolase</keyword>